<dbReference type="GO" id="GO:0004190">
    <property type="term" value="F:aspartic-type endopeptidase activity"/>
    <property type="evidence" value="ECO:0007669"/>
    <property type="project" value="UniProtKB-EC"/>
</dbReference>
<dbReference type="PANTHER" id="PTHR33695:SF1">
    <property type="entry name" value="LIPOPROTEIN SIGNAL PEPTIDASE"/>
    <property type="match status" value="1"/>
</dbReference>
<keyword evidence="4 9" id="KW-0812">Transmembrane</keyword>
<feature type="active site" evidence="9">
    <location>
        <position position="141"/>
    </location>
</feature>
<name>A0ABV3SPP0_9HYPH</name>
<dbReference type="EMBL" id="JBDPGJ010000006">
    <property type="protein sequence ID" value="MEX0408761.1"/>
    <property type="molecule type" value="Genomic_DNA"/>
</dbReference>
<feature type="transmembrane region" description="Helical" evidence="9">
    <location>
        <begin position="136"/>
        <end position="156"/>
    </location>
</feature>
<dbReference type="NCBIfam" id="TIGR00077">
    <property type="entry name" value="lspA"/>
    <property type="match status" value="1"/>
</dbReference>
<evidence type="ECO:0000256" key="3">
    <source>
        <dbReference type="ARBA" id="ARBA00022670"/>
    </source>
</evidence>
<evidence type="ECO:0000256" key="9">
    <source>
        <dbReference type="HAMAP-Rule" id="MF_00161"/>
    </source>
</evidence>
<feature type="transmembrane region" description="Helical" evidence="9">
    <location>
        <begin position="71"/>
        <end position="90"/>
    </location>
</feature>
<comment type="similarity">
    <text evidence="1 9 11">Belongs to the peptidase A8 family.</text>
</comment>
<evidence type="ECO:0000256" key="5">
    <source>
        <dbReference type="ARBA" id="ARBA00022750"/>
    </source>
</evidence>
<dbReference type="InterPro" id="IPR001872">
    <property type="entry name" value="Peptidase_A8"/>
</dbReference>
<accession>A0ABV3SPP0</accession>
<evidence type="ECO:0000256" key="1">
    <source>
        <dbReference type="ARBA" id="ARBA00006139"/>
    </source>
</evidence>
<comment type="subcellular location">
    <subcellularLocation>
        <location evidence="9">Cell membrane</location>
        <topology evidence="9">Multi-pass membrane protein</topology>
    </subcellularLocation>
</comment>
<organism evidence="12 13">
    <name type="scientific">Aquibium pacificus</name>
    <dbReference type="NCBI Taxonomy" id="3153579"/>
    <lineage>
        <taxon>Bacteria</taxon>
        <taxon>Pseudomonadati</taxon>
        <taxon>Pseudomonadota</taxon>
        <taxon>Alphaproteobacteria</taxon>
        <taxon>Hyphomicrobiales</taxon>
        <taxon>Phyllobacteriaceae</taxon>
        <taxon>Aquibium</taxon>
    </lineage>
</organism>
<evidence type="ECO:0000256" key="6">
    <source>
        <dbReference type="ARBA" id="ARBA00022801"/>
    </source>
</evidence>
<dbReference type="EC" id="3.4.23.36" evidence="9"/>
<comment type="pathway">
    <text evidence="9">Protein modification; lipoprotein biosynthesis (signal peptide cleavage).</text>
</comment>
<keyword evidence="6 9" id="KW-0378">Hydrolase</keyword>
<evidence type="ECO:0000256" key="7">
    <source>
        <dbReference type="ARBA" id="ARBA00022989"/>
    </source>
</evidence>
<keyword evidence="2 9" id="KW-1003">Cell membrane</keyword>
<feature type="transmembrane region" description="Helical" evidence="9">
    <location>
        <begin position="41"/>
        <end position="64"/>
    </location>
</feature>
<reference evidence="12 13" key="1">
    <citation type="submission" date="2024-05" db="EMBL/GenBank/DDBJ databases">
        <authorList>
            <person name="Jiang F."/>
        </authorList>
    </citation>
    <scope>NUCLEOTIDE SEQUENCE [LARGE SCALE GENOMIC DNA]</scope>
    <source>
        <strain evidence="12 13">LZ166</strain>
    </source>
</reference>
<proteinExistence type="inferred from homology"/>
<protein>
    <recommendedName>
        <fullName evidence="9">Lipoprotein signal peptidase</fullName>
        <ecNumber evidence="9">3.4.23.36</ecNumber>
    </recommendedName>
    <alternativeName>
        <fullName evidence="9">Prolipoprotein signal peptidase</fullName>
    </alternativeName>
    <alternativeName>
        <fullName evidence="9">Signal peptidase II</fullName>
        <shortName evidence="9">SPase II</shortName>
    </alternativeName>
</protein>
<evidence type="ECO:0000256" key="2">
    <source>
        <dbReference type="ARBA" id="ARBA00022475"/>
    </source>
</evidence>
<comment type="caution">
    <text evidence="12">The sequence shown here is derived from an EMBL/GenBank/DDBJ whole genome shotgun (WGS) entry which is preliminary data.</text>
</comment>
<comment type="caution">
    <text evidence="9">Lacks conserved residue(s) required for the propagation of feature annotation.</text>
</comment>
<evidence type="ECO:0000256" key="8">
    <source>
        <dbReference type="ARBA" id="ARBA00023136"/>
    </source>
</evidence>
<dbReference type="Proteomes" id="UP001556692">
    <property type="component" value="Unassembled WGS sequence"/>
</dbReference>
<gene>
    <name evidence="9 12" type="primary">lspA</name>
    <name evidence="12" type="ORF">ABGN05_24260</name>
</gene>
<sequence>MSRNTRSVRAIVGLFCILAAFAIDQLSKTVLVEIVMQPPRVIYVTSFLNITLGYNDGISFGLFAEMFRQRPNVLIALSSGIAILLLLWMLRSERRIESAALGLITGGATGNIFDRIERGSVTDFIDFHVASWHWPAFNMADAAIVTGAMLLLVASFQKSRTSS</sequence>
<keyword evidence="8 9" id="KW-0472">Membrane</keyword>
<comment type="catalytic activity">
    <reaction evidence="9 10">
        <text>Release of signal peptides from bacterial membrane prolipoproteins. Hydrolyzes -Xaa-Yaa-Zaa-|-(S,diacylglyceryl)Cys-, in which Xaa is hydrophobic (preferably Leu), and Yaa (Ala or Ser) and Zaa (Gly or Ala) have small, neutral side chains.</text>
        <dbReference type="EC" id="3.4.23.36"/>
    </reaction>
</comment>
<evidence type="ECO:0000256" key="11">
    <source>
        <dbReference type="RuleBase" id="RU004181"/>
    </source>
</evidence>
<feature type="active site" evidence="9">
    <location>
        <position position="123"/>
    </location>
</feature>
<dbReference type="PRINTS" id="PR00781">
    <property type="entry name" value="LIPOSIGPTASE"/>
</dbReference>
<evidence type="ECO:0000256" key="4">
    <source>
        <dbReference type="ARBA" id="ARBA00022692"/>
    </source>
</evidence>
<dbReference type="Pfam" id="PF01252">
    <property type="entry name" value="Peptidase_A8"/>
    <property type="match status" value="1"/>
</dbReference>
<evidence type="ECO:0000313" key="12">
    <source>
        <dbReference type="EMBL" id="MEX0408761.1"/>
    </source>
</evidence>
<evidence type="ECO:0000313" key="13">
    <source>
        <dbReference type="Proteomes" id="UP001556692"/>
    </source>
</evidence>
<dbReference type="HAMAP" id="MF_00161">
    <property type="entry name" value="LspA"/>
    <property type="match status" value="1"/>
</dbReference>
<keyword evidence="5 9" id="KW-0064">Aspartyl protease</keyword>
<comment type="function">
    <text evidence="9 10">This protein specifically catalyzes the removal of signal peptides from prolipoproteins.</text>
</comment>
<dbReference type="PROSITE" id="PS00855">
    <property type="entry name" value="SPASE_II"/>
    <property type="match status" value="1"/>
</dbReference>
<evidence type="ECO:0000256" key="10">
    <source>
        <dbReference type="RuleBase" id="RU000594"/>
    </source>
</evidence>
<keyword evidence="13" id="KW-1185">Reference proteome</keyword>
<dbReference type="PANTHER" id="PTHR33695">
    <property type="entry name" value="LIPOPROTEIN SIGNAL PEPTIDASE"/>
    <property type="match status" value="1"/>
</dbReference>
<dbReference type="RefSeq" id="WP_367956619.1">
    <property type="nucleotide sequence ID" value="NZ_JBDPGJ010000006.1"/>
</dbReference>
<keyword evidence="7 9" id="KW-1133">Transmembrane helix</keyword>
<keyword evidence="3 9" id="KW-0645">Protease</keyword>